<accession>L2GXS9</accession>
<dbReference type="Proteomes" id="UP000011081">
    <property type="component" value="Unassembled WGS sequence"/>
</dbReference>
<dbReference type="HOGENOM" id="CLU_072435_1_0_1"/>
<proteinExistence type="predicted"/>
<dbReference type="Pfam" id="PF00227">
    <property type="entry name" value="Proteasome"/>
    <property type="match status" value="1"/>
</dbReference>
<dbReference type="GO" id="GO:0005839">
    <property type="term" value="C:proteasome core complex"/>
    <property type="evidence" value="ECO:0007669"/>
    <property type="project" value="InterPro"/>
</dbReference>
<dbReference type="AlphaFoldDB" id="L2GXS9"/>
<dbReference type="SUPFAM" id="SSF56235">
    <property type="entry name" value="N-terminal nucleophile aminohydrolases (Ntn hydrolases)"/>
    <property type="match status" value="1"/>
</dbReference>
<dbReference type="Gene3D" id="3.60.20.10">
    <property type="entry name" value="Glutamine Phosphoribosylpyrophosphate, subunit 1, domain 1"/>
    <property type="match status" value="1"/>
</dbReference>
<keyword evidence="3" id="KW-1185">Reference proteome</keyword>
<gene>
    <name evidence="2" type="ORF">VCUG_00346</name>
</gene>
<dbReference type="InterPro" id="IPR023333">
    <property type="entry name" value="Proteasome_suB-type"/>
</dbReference>
<dbReference type="OrthoDB" id="10248542at2759"/>
<dbReference type="RefSeq" id="XP_008073367.1">
    <property type="nucleotide sequence ID" value="XM_008075176.1"/>
</dbReference>
<dbReference type="InterPro" id="IPR029055">
    <property type="entry name" value="Ntn_hydrolases_N"/>
</dbReference>
<organism evidence="2 3">
    <name type="scientific">Vavraia culicis (isolate floridensis)</name>
    <name type="common">Microsporidian parasite</name>
    <dbReference type="NCBI Taxonomy" id="948595"/>
    <lineage>
        <taxon>Eukaryota</taxon>
        <taxon>Fungi</taxon>
        <taxon>Fungi incertae sedis</taxon>
        <taxon>Microsporidia</taxon>
        <taxon>Pleistophoridae</taxon>
        <taxon>Vavraia</taxon>
    </lineage>
</organism>
<dbReference type="GO" id="GO:0051603">
    <property type="term" value="P:proteolysis involved in protein catabolic process"/>
    <property type="evidence" value="ECO:0007669"/>
    <property type="project" value="InterPro"/>
</dbReference>
<reference evidence="3" key="1">
    <citation type="submission" date="2011-03" db="EMBL/GenBank/DDBJ databases">
        <title>The genome sequence of Vavraia culicis strain floridensis.</title>
        <authorList>
            <consortium name="The Broad Institute Genome Sequencing Platform"/>
            <person name="Cuomo C."/>
            <person name="Becnel J."/>
            <person name="Sanscrainte N."/>
            <person name="Young S.K."/>
            <person name="Zeng Q."/>
            <person name="Gargeya S."/>
            <person name="Fitzgerald M."/>
            <person name="Haas B."/>
            <person name="Abouelleil A."/>
            <person name="Alvarado L."/>
            <person name="Arachchi H.M."/>
            <person name="Berlin A."/>
            <person name="Chapman S.B."/>
            <person name="Gearin G."/>
            <person name="Goldberg J."/>
            <person name="Griggs A."/>
            <person name="Gujja S."/>
            <person name="Hansen M."/>
            <person name="Heiman D."/>
            <person name="Howarth C."/>
            <person name="Larimer J."/>
            <person name="Lui A."/>
            <person name="MacDonald P.J.P."/>
            <person name="McCowen C."/>
            <person name="Montmayeur A."/>
            <person name="Murphy C."/>
            <person name="Neiman D."/>
            <person name="Pearson M."/>
            <person name="Priest M."/>
            <person name="Roberts A."/>
            <person name="Saif S."/>
            <person name="Shea T."/>
            <person name="Sisk P."/>
            <person name="Stolte C."/>
            <person name="Sykes S."/>
            <person name="Wortman J."/>
            <person name="Nusbaum C."/>
            <person name="Birren B."/>
        </authorList>
    </citation>
    <scope>NUCLEOTIDE SEQUENCE [LARGE SCALE GENOMIC DNA]</scope>
    <source>
        <strain evidence="3">floridensis</strain>
    </source>
</reference>
<evidence type="ECO:0000313" key="3">
    <source>
        <dbReference type="Proteomes" id="UP000011081"/>
    </source>
</evidence>
<dbReference type="GeneID" id="19878233"/>
<dbReference type="PANTHER" id="PTHR32194:SF6">
    <property type="entry name" value="PROTEASOME SUBUNIT BETA"/>
    <property type="match status" value="1"/>
</dbReference>
<dbReference type="GO" id="GO:0005737">
    <property type="term" value="C:cytoplasm"/>
    <property type="evidence" value="ECO:0007669"/>
    <property type="project" value="TreeGrafter"/>
</dbReference>
<dbReference type="FunCoup" id="L2GXS9">
    <property type="interactions" value="330"/>
</dbReference>
<dbReference type="STRING" id="948595.L2GXS9"/>
<name>L2GXS9_VAVCU</name>
<dbReference type="OMA" id="QPIMRRY"/>
<keyword evidence="1" id="KW-0539">Nucleus</keyword>
<evidence type="ECO:0000256" key="1">
    <source>
        <dbReference type="ARBA" id="ARBA00023242"/>
    </source>
</evidence>
<evidence type="ECO:0000313" key="2">
    <source>
        <dbReference type="EMBL" id="ELA48108.1"/>
    </source>
</evidence>
<dbReference type="VEuPathDB" id="MicrosporidiaDB:VCUG_00346"/>
<dbReference type="EMBL" id="GL877407">
    <property type="protein sequence ID" value="ELA48108.1"/>
    <property type="molecule type" value="Genomic_DNA"/>
</dbReference>
<dbReference type="PANTHER" id="PTHR32194">
    <property type="entry name" value="METALLOPROTEASE TLDD"/>
    <property type="match status" value="1"/>
</dbReference>
<protein>
    <recommendedName>
        <fullName evidence="4">Proteasome subunit beta</fullName>
    </recommendedName>
</protein>
<evidence type="ECO:0008006" key="4">
    <source>
        <dbReference type="Google" id="ProtNLM"/>
    </source>
</evidence>
<sequence>MKNILTSSSVVAFRYSDGIILSSDTSLNYGSFKMNRGVEKHYFLSNNTVMIARGEYSDFQELKKICDEEMEYDEKMGTREWIRFIQRTMYYKRTRIEPLNLSIIVAGYDERNEKPAKEINSMEHFGQKLVFGAIDNIGNFYTDDVLACGIASHMALPYVRGHDAMSLDRAGATKLMKETMQTLYYRDCMADNHVKILGVERDGIWENEEIVLNGNWEDGRYF</sequence>
<dbReference type="InParanoid" id="L2GXS9"/>
<dbReference type="InterPro" id="IPR001353">
    <property type="entry name" value="Proteasome_sua/b"/>
</dbReference>